<accession>A0A382PPX5</accession>
<sequence>MGTNMIYEERRTLTHTKSAEDYLDYCKSDLWPRLRAEGGQPICLLSGLIGDPANQYLQVTGFEDVQAWDAVQSTIWPSPTSLVESES</sequence>
<proteinExistence type="predicted"/>
<dbReference type="AlphaFoldDB" id="A0A382PPX5"/>
<evidence type="ECO:0000313" key="1">
    <source>
        <dbReference type="EMBL" id="SVC75443.1"/>
    </source>
</evidence>
<dbReference type="InterPro" id="IPR011008">
    <property type="entry name" value="Dimeric_a/b-barrel"/>
</dbReference>
<dbReference type="Gene3D" id="3.30.70.100">
    <property type="match status" value="1"/>
</dbReference>
<dbReference type="EMBL" id="UINC01108952">
    <property type="protein sequence ID" value="SVC75443.1"/>
    <property type="molecule type" value="Genomic_DNA"/>
</dbReference>
<name>A0A382PPX5_9ZZZZ</name>
<dbReference type="SUPFAM" id="SSF54909">
    <property type="entry name" value="Dimeric alpha+beta barrel"/>
    <property type="match status" value="1"/>
</dbReference>
<reference evidence="1" key="1">
    <citation type="submission" date="2018-05" db="EMBL/GenBank/DDBJ databases">
        <authorList>
            <person name="Lanie J.A."/>
            <person name="Ng W.-L."/>
            <person name="Kazmierczak K.M."/>
            <person name="Andrzejewski T.M."/>
            <person name="Davidsen T.M."/>
            <person name="Wayne K.J."/>
            <person name="Tettelin H."/>
            <person name="Glass J.I."/>
            <person name="Rusch D."/>
            <person name="Podicherti R."/>
            <person name="Tsui H.-C.T."/>
            <person name="Winkler M.E."/>
        </authorList>
    </citation>
    <scope>NUCLEOTIDE SEQUENCE</scope>
</reference>
<protein>
    <recommendedName>
        <fullName evidence="2">NIPSNAP domain-containing protein</fullName>
    </recommendedName>
</protein>
<organism evidence="1">
    <name type="scientific">marine metagenome</name>
    <dbReference type="NCBI Taxonomy" id="408172"/>
    <lineage>
        <taxon>unclassified sequences</taxon>
        <taxon>metagenomes</taxon>
        <taxon>ecological metagenomes</taxon>
    </lineage>
</organism>
<evidence type="ECO:0008006" key="2">
    <source>
        <dbReference type="Google" id="ProtNLM"/>
    </source>
</evidence>
<gene>
    <name evidence="1" type="ORF">METZ01_LOCUS328297</name>
</gene>
<feature type="non-terminal residue" evidence="1">
    <location>
        <position position="87"/>
    </location>
</feature>